<gene>
    <name evidence="4" type="ORF">M0811_08803</name>
</gene>
<dbReference type="InterPro" id="IPR017968">
    <property type="entry name" value="Acylphosphatase_CS"/>
</dbReference>
<keyword evidence="5" id="KW-1185">Reference proteome</keyword>
<dbReference type="AlphaFoldDB" id="A0A9Q0LKA7"/>
<dbReference type="InterPro" id="IPR020456">
    <property type="entry name" value="Acylphosphatase"/>
</dbReference>
<reference evidence="4" key="1">
    <citation type="submission" date="2022-10" db="EMBL/GenBank/DDBJ databases">
        <title>Novel sulphate-reducing endosymbionts in the free-living metamonad Anaeramoeba.</title>
        <authorList>
            <person name="Jerlstrom-Hultqvist J."/>
            <person name="Cepicka I."/>
            <person name="Gallot-Lavallee L."/>
            <person name="Salas-Leiva D."/>
            <person name="Curtis B.A."/>
            <person name="Zahonova K."/>
            <person name="Pipaliya S."/>
            <person name="Dacks J."/>
            <person name="Roger A.J."/>
        </authorList>
    </citation>
    <scope>NUCLEOTIDE SEQUENCE</scope>
    <source>
        <strain evidence="4">BMAN</strain>
    </source>
</reference>
<evidence type="ECO:0000313" key="4">
    <source>
        <dbReference type="EMBL" id="KAJ5073395.1"/>
    </source>
</evidence>
<dbReference type="PANTHER" id="PTHR47268">
    <property type="entry name" value="ACYLPHOSPHATASE"/>
    <property type="match status" value="1"/>
</dbReference>
<keyword evidence="1" id="KW-0378">Hydrolase</keyword>
<comment type="similarity">
    <text evidence="2">Belongs to the acylphosphatase family.</text>
</comment>
<dbReference type="EMBL" id="JAPDFW010000075">
    <property type="protein sequence ID" value="KAJ5073395.1"/>
    <property type="molecule type" value="Genomic_DNA"/>
</dbReference>
<feature type="domain" description="Acylphosphatase-like" evidence="3">
    <location>
        <begin position="5"/>
        <end position="105"/>
    </location>
</feature>
<proteinExistence type="inferred from homology"/>
<dbReference type="PANTHER" id="PTHR47268:SF4">
    <property type="entry name" value="ACYLPHOSPHATASE"/>
    <property type="match status" value="1"/>
</dbReference>
<evidence type="ECO:0000256" key="1">
    <source>
        <dbReference type="PROSITE-ProRule" id="PRU00520"/>
    </source>
</evidence>
<feature type="active site" evidence="1">
    <location>
        <position position="38"/>
    </location>
</feature>
<dbReference type="SUPFAM" id="SSF54975">
    <property type="entry name" value="Acylphosphatase/BLUF domain-like"/>
    <property type="match status" value="1"/>
</dbReference>
<dbReference type="PROSITE" id="PS51160">
    <property type="entry name" value="ACYLPHOSPHATASE_3"/>
    <property type="match status" value="1"/>
</dbReference>
<dbReference type="PROSITE" id="PS00150">
    <property type="entry name" value="ACYLPHOSPHATASE_1"/>
    <property type="match status" value="1"/>
</dbReference>
<organism evidence="4 5">
    <name type="scientific">Anaeramoeba ignava</name>
    <name type="common">Anaerobic marine amoeba</name>
    <dbReference type="NCBI Taxonomy" id="1746090"/>
    <lineage>
        <taxon>Eukaryota</taxon>
        <taxon>Metamonada</taxon>
        <taxon>Anaeramoebidae</taxon>
        <taxon>Anaeramoeba</taxon>
    </lineage>
</organism>
<comment type="caution">
    <text evidence="4">The sequence shown here is derived from an EMBL/GenBank/DDBJ whole genome shotgun (WGS) entry which is preliminary data.</text>
</comment>
<dbReference type="InterPro" id="IPR036046">
    <property type="entry name" value="Acylphosphatase-like_dom_sf"/>
</dbReference>
<dbReference type="Gene3D" id="3.30.70.100">
    <property type="match status" value="1"/>
</dbReference>
<dbReference type="OMA" id="KPLNSWG"/>
<evidence type="ECO:0000256" key="2">
    <source>
        <dbReference type="RuleBase" id="RU004168"/>
    </source>
</evidence>
<evidence type="ECO:0000259" key="3">
    <source>
        <dbReference type="PROSITE" id="PS51160"/>
    </source>
</evidence>
<dbReference type="GO" id="GO:0003998">
    <property type="term" value="F:acylphosphatase activity"/>
    <property type="evidence" value="ECO:0007669"/>
    <property type="project" value="UniProtKB-EC"/>
</dbReference>
<feature type="active site" evidence="1">
    <location>
        <position position="20"/>
    </location>
</feature>
<dbReference type="EC" id="3.6.1.7" evidence="1"/>
<sequence>MTSVIRYFIISGNVQGVFFRQTIVNAAINRGLKAGATNLFDGTVSLTLSGEDSKVQELIDYLKSGKEINSWNAQATDVEEKNDGKSLEKHQVSTEKKDSVFKPRIEIYI</sequence>
<evidence type="ECO:0000313" key="5">
    <source>
        <dbReference type="Proteomes" id="UP001149090"/>
    </source>
</evidence>
<dbReference type="InterPro" id="IPR001792">
    <property type="entry name" value="Acylphosphatase-like_dom"/>
</dbReference>
<dbReference type="Pfam" id="PF00708">
    <property type="entry name" value="Acylphosphatase"/>
    <property type="match status" value="1"/>
</dbReference>
<comment type="catalytic activity">
    <reaction evidence="1">
        <text>an acyl phosphate + H2O = a carboxylate + phosphate + H(+)</text>
        <dbReference type="Rhea" id="RHEA:14965"/>
        <dbReference type="ChEBI" id="CHEBI:15377"/>
        <dbReference type="ChEBI" id="CHEBI:15378"/>
        <dbReference type="ChEBI" id="CHEBI:29067"/>
        <dbReference type="ChEBI" id="CHEBI:43474"/>
        <dbReference type="ChEBI" id="CHEBI:59918"/>
        <dbReference type="EC" id="3.6.1.7"/>
    </reaction>
</comment>
<dbReference type="OrthoDB" id="10248766at2759"/>
<name>A0A9Q0LKA7_ANAIG</name>
<accession>A0A9Q0LKA7</accession>
<protein>
    <recommendedName>
        <fullName evidence="1">acylphosphatase</fullName>
        <ecNumber evidence="1">3.6.1.7</ecNumber>
    </recommendedName>
</protein>
<dbReference type="Proteomes" id="UP001149090">
    <property type="component" value="Unassembled WGS sequence"/>
</dbReference>